<evidence type="ECO:0000256" key="1">
    <source>
        <dbReference type="ARBA" id="ARBA00023122"/>
    </source>
</evidence>
<dbReference type="InterPro" id="IPR046342">
    <property type="entry name" value="CBS_dom_sf"/>
</dbReference>
<dbReference type="Proteomes" id="UP001229952">
    <property type="component" value="Chromosome"/>
</dbReference>
<name>A0ABY9IDB4_9ACTN</name>
<feature type="domain" description="CBS" evidence="5">
    <location>
        <begin position="85"/>
        <end position="143"/>
    </location>
</feature>
<dbReference type="PANTHER" id="PTHR43080:SF29">
    <property type="entry name" value="OS02G0818000 PROTEIN"/>
    <property type="match status" value="1"/>
</dbReference>
<evidence type="ECO:0000259" key="5">
    <source>
        <dbReference type="PROSITE" id="PS51371"/>
    </source>
</evidence>
<reference evidence="6 7" key="1">
    <citation type="submission" date="2023-03" db="EMBL/GenBank/DDBJ databases">
        <title>Isolation and description of six Streptomyces strains from soil environments, able to metabolize different microbial glucans.</title>
        <authorList>
            <person name="Widen T."/>
            <person name="Larsbrink J."/>
        </authorList>
    </citation>
    <scope>NUCLEOTIDE SEQUENCE [LARGE SCALE GENOMIC DNA]</scope>
    <source>
        <strain evidence="6 7">Mut2</strain>
    </source>
</reference>
<evidence type="ECO:0000256" key="3">
    <source>
        <dbReference type="SAM" id="MobiDB-lite"/>
    </source>
</evidence>
<dbReference type="InterPro" id="IPR000644">
    <property type="entry name" value="CBS_dom"/>
</dbReference>
<dbReference type="PROSITE" id="PS51371">
    <property type="entry name" value="CBS"/>
    <property type="match status" value="2"/>
</dbReference>
<keyword evidence="7" id="KW-1185">Reference proteome</keyword>
<feature type="region of interest" description="Disordered" evidence="3">
    <location>
        <begin position="1"/>
        <end position="24"/>
    </location>
</feature>
<dbReference type="SUPFAM" id="SSF54631">
    <property type="entry name" value="CBS-domain pair"/>
    <property type="match status" value="1"/>
</dbReference>
<accession>A0ABY9IDB4</accession>
<feature type="domain" description="BON" evidence="4">
    <location>
        <begin position="221"/>
        <end position="289"/>
    </location>
</feature>
<protein>
    <submittedName>
        <fullName evidence="6">CBS domain-containing protein</fullName>
    </submittedName>
</protein>
<feature type="compositionally biased region" description="Basic and acidic residues" evidence="3">
    <location>
        <begin position="1"/>
        <end position="15"/>
    </location>
</feature>
<dbReference type="SMART" id="SM00116">
    <property type="entry name" value="CBS"/>
    <property type="match status" value="2"/>
</dbReference>
<dbReference type="Gene3D" id="3.10.580.10">
    <property type="entry name" value="CBS-domain"/>
    <property type="match status" value="1"/>
</dbReference>
<dbReference type="PANTHER" id="PTHR43080">
    <property type="entry name" value="CBS DOMAIN-CONTAINING PROTEIN CBSX3, MITOCHONDRIAL"/>
    <property type="match status" value="1"/>
</dbReference>
<evidence type="ECO:0000259" key="4">
    <source>
        <dbReference type="PROSITE" id="PS50914"/>
    </source>
</evidence>
<evidence type="ECO:0000256" key="2">
    <source>
        <dbReference type="PROSITE-ProRule" id="PRU00703"/>
    </source>
</evidence>
<dbReference type="InterPro" id="IPR007055">
    <property type="entry name" value="BON_dom"/>
</dbReference>
<organism evidence="6 7">
    <name type="scientific">Streptomyces laculatispora</name>
    <dbReference type="NCBI Taxonomy" id="887464"/>
    <lineage>
        <taxon>Bacteria</taxon>
        <taxon>Bacillati</taxon>
        <taxon>Actinomycetota</taxon>
        <taxon>Actinomycetes</taxon>
        <taxon>Kitasatosporales</taxon>
        <taxon>Streptomycetaceae</taxon>
        <taxon>Streptomyces</taxon>
    </lineage>
</organism>
<dbReference type="Pfam" id="PF04972">
    <property type="entry name" value="BON"/>
    <property type="match status" value="1"/>
</dbReference>
<feature type="domain" description="CBS" evidence="5">
    <location>
        <begin position="168"/>
        <end position="224"/>
    </location>
</feature>
<evidence type="ECO:0000313" key="7">
    <source>
        <dbReference type="Proteomes" id="UP001229952"/>
    </source>
</evidence>
<gene>
    <name evidence="6" type="ORF">P8A22_36410</name>
</gene>
<evidence type="ECO:0000313" key="6">
    <source>
        <dbReference type="EMBL" id="WLQ44901.1"/>
    </source>
</evidence>
<dbReference type="Pfam" id="PF00571">
    <property type="entry name" value="CBS"/>
    <property type="match status" value="2"/>
</dbReference>
<keyword evidence="1 2" id="KW-0129">CBS domain</keyword>
<dbReference type="EMBL" id="CP120992">
    <property type="protein sequence ID" value="WLQ44901.1"/>
    <property type="molecule type" value="Genomic_DNA"/>
</dbReference>
<dbReference type="InterPro" id="IPR051257">
    <property type="entry name" value="Diverse_CBS-Domain"/>
</dbReference>
<feature type="region of interest" description="Disordered" evidence="3">
    <location>
        <begin position="48"/>
        <end position="74"/>
    </location>
</feature>
<dbReference type="PROSITE" id="PS50914">
    <property type="entry name" value="BON"/>
    <property type="match status" value="1"/>
</dbReference>
<dbReference type="RefSeq" id="WP_306092134.1">
    <property type="nucleotide sequence ID" value="NZ_CP120992.1"/>
</dbReference>
<proteinExistence type="predicted"/>
<sequence>MTEREKISAGSEARRAVPAKAWRPTDEPLRQDMLLRYLGAVATVSAKQAAARRPTVPETASAGRVKKSAEPSAAEPAPLLVRDVMDIPAASVRGDMPFLDIARSLTREHVGSLPVVDADDRVMGVVSESDLLAKAAVEASGYEPGPIGRLRERRLHDKARTETAETLMTTPAVTVFPGSTVAEATWLVSLSRLKRLPVTDHEGRLVGVVHRNALLNALIRDDAGIREEIESRILAEDFPDARNAVEVTVRNGVVDISGQMAEDDVPRLVAEIKDIDDVTEVIDHLHLVSG</sequence>